<dbReference type="EMBL" id="MLKD01000003">
    <property type="protein sequence ID" value="OQE28767.1"/>
    <property type="molecule type" value="Genomic_DNA"/>
</dbReference>
<dbReference type="OrthoDB" id="4522394at2759"/>
<comment type="caution">
    <text evidence="1">The sequence shown here is derived from an EMBL/GenBank/DDBJ whole genome shotgun (WGS) entry which is preliminary data.</text>
</comment>
<proteinExistence type="predicted"/>
<name>A0A1V6TQY4_9EURO</name>
<organism evidence="1 2">
    <name type="scientific">Penicillium steckii</name>
    <dbReference type="NCBI Taxonomy" id="303698"/>
    <lineage>
        <taxon>Eukaryota</taxon>
        <taxon>Fungi</taxon>
        <taxon>Dikarya</taxon>
        <taxon>Ascomycota</taxon>
        <taxon>Pezizomycotina</taxon>
        <taxon>Eurotiomycetes</taxon>
        <taxon>Eurotiomycetidae</taxon>
        <taxon>Eurotiales</taxon>
        <taxon>Aspergillaceae</taxon>
        <taxon>Penicillium</taxon>
    </lineage>
</organism>
<dbReference type="Proteomes" id="UP000191285">
    <property type="component" value="Unassembled WGS sequence"/>
</dbReference>
<reference evidence="2" key="1">
    <citation type="journal article" date="2017" name="Nat. Microbiol.">
        <title>Global analysis of biosynthetic gene clusters reveals vast potential of secondary metabolite production in Penicillium species.</title>
        <authorList>
            <person name="Nielsen J.C."/>
            <person name="Grijseels S."/>
            <person name="Prigent S."/>
            <person name="Ji B."/>
            <person name="Dainat J."/>
            <person name="Nielsen K.F."/>
            <person name="Frisvad J.C."/>
            <person name="Workman M."/>
            <person name="Nielsen J."/>
        </authorList>
    </citation>
    <scope>NUCLEOTIDE SEQUENCE [LARGE SCALE GENOMIC DNA]</scope>
    <source>
        <strain evidence="2">IBT 24891</strain>
    </source>
</reference>
<accession>A0A1V6TQY4</accession>
<evidence type="ECO:0000313" key="1">
    <source>
        <dbReference type="EMBL" id="OQE28767.1"/>
    </source>
</evidence>
<evidence type="ECO:0000313" key="2">
    <source>
        <dbReference type="Proteomes" id="UP000191285"/>
    </source>
</evidence>
<dbReference type="AlphaFoldDB" id="A0A1V6TQY4"/>
<gene>
    <name evidence="1" type="ORF">PENSTE_c003G02805</name>
</gene>
<keyword evidence="2" id="KW-1185">Reference proteome</keyword>
<protein>
    <submittedName>
        <fullName evidence="1">Uncharacterized protein</fullName>
    </submittedName>
</protein>
<sequence length="108" mass="12334">MPPKPVQDAPTMPEAQGLKYDESEMAFFMAKLSYHSTAEERMASKDSNLVSISETQAKILKLWDMLRQTEKELAEKGKSLPPTDKRQLAQYEWRFKHLEQTATKTTGG</sequence>